<evidence type="ECO:0000313" key="2">
    <source>
        <dbReference type="EMBL" id="KAJ8926093.1"/>
    </source>
</evidence>
<dbReference type="EMBL" id="JANEYG010000001">
    <property type="protein sequence ID" value="KAJ8926093.1"/>
    <property type="molecule type" value="Genomic_DNA"/>
</dbReference>
<proteinExistence type="predicted"/>
<organism evidence="2 3">
    <name type="scientific">Exocentrus adspersus</name>
    <dbReference type="NCBI Taxonomy" id="1586481"/>
    <lineage>
        <taxon>Eukaryota</taxon>
        <taxon>Metazoa</taxon>
        <taxon>Ecdysozoa</taxon>
        <taxon>Arthropoda</taxon>
        <taxon>Hexapoda</taxon>
        <taxon>Insecta</taxon>
        <taxon>Pterygota</taxon>
        <taxon>Neoptera</taxon>
        <taxon>Endopterygota</taxon>
        <taxon>Coleoptera</taxon>
        <taxon>Polyphaga</taxon>
        <taxon>Cucujiformia</taxon>
        <taxon>Chrysomeloidea</taxon>
        <taxon>Cerambycidae</taxon>
        <taxon>Lamiinae</taxon>
        <taxon>Acanthocinini</taxon>
        <taxon>Exocentrus</taxon>
    </lineage>
</organism>
<keyword evidence="3" id="KW-1185">Reference proteome</keyword>
<dbReference type="InterPro" id="IPR030127">
    <property type="entry name" value="MTSS1/MTSS2"/>
</dbReference>
<feature type="domain" description="IMD" evidence="1">
    <location>
        <begin position="1"/>
        <end position="80"/>
    </location>
</feature>
<dbReference type="SUPFAM" id="SSF103657">
    <property type="entry name" value="BAR/IMD domain-like"/>
    <property type="match status" value="1"/>
</dbReference>
<dbReference type="Gene3D" id="1.20.1270.60">
    <property type="entry name" value="Arfaptin homology (AH) domain/BAR domain"/>
    <property type="match status" value="1"/>
</dbReference>
<dbReference type="Proteomes" id="UP001159042">
    <property type="component" value="Unassembled WGS sequence"/>
</dbReference>
<dbReference type="PANTHER" id="PTHR15708">
    <property type="entry name" value="ACTIN BUNDLING/MISSING IN METASTASIS-RELATED"/>
    <property type="match status" value="1"/>
</dbReference>
<sequence length="80" mass="8890">MSDDFLKNGMPLWEDLIAKATKLHSSLKATILAVTAYLEAFQKIADSATNARVSERWRWELERTGASTGTALGLHLISDR</sequence>
<reference evidence="2 3" key="1">
    <citation type="journal article" date="2023" name="Insect Mol. Biol.">
        <title>Genome sequencing provides insights into the evolution of gene families encoding plant cell wall-degrading enzymes in longhorned beetles.</title>
        <authorList>
            <person name="Shin N.R."/>
            <person name="Okamura Y."/>
            <person name="Kirsch R."/>
            <person name="Pauchet Y."/>
        </authorList>
    </citation>
    <scope>NUCLEOTIDE SEQUENCE [LARGE SCALE GENOMIC DNA]</scope>
    <source>
        <strain evidence="2">EAD_L_NR</strain>
    </source>
</reference>
<dbReference type="GO" id="GO:0030031">
    <property type="term" value="P:cell projection assembly"/>
    <property type="evidence" value="ECO:0007669"/>
    <property type="project" value="TreeGrafter"/>
</dbReference>
<name>A0AAV8WHT4_9CUCU</name>
<gene>
    <name evidence="2" type="ORF">NQ315_009950</name>
</gene>
<evidence type="ECO:0000313" key="3">
    <source>
        <dbReference type="Proteomes" id="UP001159042"/>
    </source>
</evidence>
<dbReference type="AlphaFoldDB" id="A0AAV8WHT4"/>
<dbReference type="PANTHER" id="PTHR15708:SF4">
    <property type="entry name" value="FI21477P1-RELATED"/>
    <property type="match status" value="1"/>
</dbReference>
<dbReference type="GO" id="GO:0005543">
    <property type="term" value="F:phospholipid binding"/>
    <property type="evidence" value="ECO:0007669"/>
    <property type="project" value="TreeGrafter"/>
</dbReference>
<dbReference type="GO" id="GO:0015629">
    <property type="term" value="C:actin cytoskeleton"/>
    <property type="evidence" value="ECO:0007669"/>
    <property type="project" value="TreeGrafter"/>
</dbReference>
<dbReference type="InterPro" id="IPR027267">
    <property type="entry name" value="AH/BAR_dom_sf"/>
</dbReference>
<dbReference type="Pfam" id="PF08397">
    <property type="entry name" value="IMD"/>
    <property type="match status" value="1"/>
</dbReference>
<evidence type="ECO:0000259" key="1">
    <source>
        <dbReference type="PROSITE" id="PS51338"/>
    </source>
</evidence>
<dbReference type="GO" id="GO:0009898">
    <property type="term" value="C:cytoplasmic side of plasma membrane"/>
    <property type="evidence" value="ECO:0007669"/>
    <property type="project" value="TreeGrafter"/>
</dbReference>
<comment type="caution">
    <text evidence="2">The sequence shown here is derived from an EMBL/GenBank/DDBJ whole genome shotgun (WGS) entry which is preliminary data.</text>
</comment>
<dbReference type="PROSITE" id="PS51338">
    <property type="entry name" value="IMD"/>
    <property type="match status" value="1"/>
</dbReference>
<accession>A0AAV8WHT4</accession>
<dbReference type="GO" id="GO:0007009">
    <property type="term" value="P:plasma membrane organization"/>
    <property type="evidence" value="ECO:0007669"/>
    <property type="project" value="InterPro"/>
</dbReference>
<dbReference type="GO" id="GO:0003779">
    <property type="term" value="F:actin binding"/>
    <property type="evidence" value="ECO:0007669"/>
    <property type="project" value="InterPro"/>
</dbReference>
<dbReference type="InterPro" id="IPR013606">
    <property type="entry name" value="I-BAR_dom"/>
</dbReference>
<protein>
    <recommendedName>
        <fullName evidence="1">IMD domain-containing protein</fullName>
    </recommendedName>
</protein>